<feature type="domain" description="Glyoxalase-like" evidence="1">
    <location>
        <begin position="4"/>
        <end position="155"/>
    </location>
</feature>
<reference evidence="3" key="1">
    <citation type="journal article" date="2019" name="Int. J. Syst. Evol. Microbiol.">
        <title>The Global Catalogue of Microorganisms (GCM) 10K type strain sequencing project: providing services to taxonomists for standard genome sequencing and annotation.</title>
        <authorList>
            <consortium name="The Broad Institute Genomics Platform"/>
            <consortium name="The Broad Institute Genome Sequencing Center for Infectious Disease"/>
            <person name="Wu L."/>
            <person name="Ma J."/>
        </authorList>
    </citation>
    <scope>NUCLEOTIDE SEQUENCE [LARGE SCALE GENOMIC DNA]</scope>
    <source>
        <strain evidence="3">KCTC 13193</strain>
    </source>
</reference>
<evidence type="ECO:0000259" key="1">
    <source>
        <dbReference type="Pfam" id="PF13468"/>
    </source>
</evidence>
<dbReference type="EMBL" id="JBHRRZ010000010">
    <property type="protein sequence ID" value="MFC2947798.1"/>
    <property type="molecule type" value="Genomic_DNA"/>
</dbReference>
<name>A0ABV7A4H2_9BACI</name>
<keyword evidence="3" id="KW-1185">Reference proteome</keyword>
<dbReference type="Pfam" id="PF13468">
    <property type="entry name" value="Glyoxalase_3"/>
    <property type="match status" value="1"/>
</dbReference>
<dbReference type="Proteomes" id="UP001595387">
    <property type="component" value="Unassembled WGS sequence"/>
</dbReference>
<accession>A0ABV7A4H2</accession>
<dbReference type="RefSeq" id="WP_390304253.1">
    <property type="nucleotide sequence ID" value="NZ_JBHRRZ010000010.1"/>
</dbReference>
<protein>
    <submittedName>
        <fullName evidence="2">VOC family protein</fullName>
    </submittedName>
</protein>
<dbReference type="InterPro" id="IPR025870">
    <property type="entry name" value="Glyoxalase-like_dom"/>
</dbReference>
<comment type="caution">
    <text evidence="2">The sequence shown here is derived from an EMBL/GenBank/DDBJ whole genome shotgun (WGS) entry which is preliminary data.</text>
</comment>
<dbReference type="PANTHER" id="PTHR40265:SF1">
    <property type="entry name" value="GLYOXALASE-LIKE DOMAIN-CONTAINING PROTEIN"/>
    <property type="match status" value="1"/>
</dbReference>
<gene>
    <name evidence="2" type="ORF">ACFODW_05525</name>
</gene>
<dbReference type="PANTHER" id="PTHR40265">
    <property type="entry name" value="BLL2707 PROTEIN"/>
    <property type="match status" value="1"/>
</dbReference>
<sequence>MLALDHIVIAAKDPVQAAGEYKRNRNIITVQGGKHPKWGTANHLAFFQNDCYIEWIGVEDWQTASNSDNPLIAHLADVLQEGREGIIRLAFRTDNMDNYLQHFQASGIPYSGPFPGSRMRPDGNKLEWRMLFPEGQKEKNLPFLIEWGEMMNSPADPRDINKVEISSVSYPGTLLQEWGEIFQFKKTGQTVALANCLLKEQEAGNPLSFELSRKH</sequence>
<evidence type="ECO:0000313" key="2">
    <source>
        <dbReference type="EMBL" id="MFC2947798.1"/>
    </source>
</evidence>
<dbReference type="Gene3D" id="3.10.180.10">
    <property type="entry name" value="2,3-Dihydroxybiphenyl 1,2-Dioxygenase, domain 1"/>
    <property type="match status" value="1"/>
</dbReference>
<proteinExistence type="predicted"/>
<dbReference type="SUPFAM" id="SSF54593">
    <property type="entry name" value="Glyoxalase/Bleomycin resistance protein/Dihydroxybiphenyl dioxygenase"/>
    <property type="match status" value="1"/>
</dbReference>
<organism evidence="2 3">
    <name type="scientific">Virgibacillus sediminis</name>
    <dbReference type="NCBI Taxonomy" id="202260"/>
    <lineage>
        <taxon>Bacteria</taxon>
        <taxon>Bacillati</taxon>
        <taxon>Bacillota</taxon>
        <taxon>Bacilli</taxon>
        <taxon>Bacillales</taxon>
        <taxon>Bacillaceae</taxon>
        <taxon>Virgibacillus</taxon>
    </lineage>
</organism>
<dbReference type="InterPro" id="IPR029068">
    <property type="entry name" value="Glyas_Bleomycin-R_OHBP_Dase"/>
</dbReference>
<evidence type="ECO:0000313" key="3">
    <source>
        <dbReference type="Proteomes" id="UP001595387"/>
    </source>
</evidence>